<comment type="caution">
    <text evidence="8">The sequence shown here is derived from an EMBL/GenBank/DDBJ whole genome shotgun (WGS) entry which is preliminary data.</text>
</comment>
<dbReference type="InterPro" id="IPR050833">
    <property type="entry name" value="Poly_Biosynth_Transport"/>
</dbReference>
<dbReference type="OrthoDB" id="9770347at2"/>
<dbReference type="PANTHER" id="PTHR30250">
    <property type="entry name" value="PST FAMILY PREDICTED COLANIC ACID TRANSPORTER"/>
    <property type="match status" value="1"/>
</dbReference>
<keyword evidence="4 7" id="KW-0812">Transmembrane</keyword>
<dbReference type="AlphaFoldDB" id="A0A401U6V6"/>
<organism evidence="8 9">
    <name type="scientific">Chryseotalea sanaruensis</name>
    <dbReference type="NCBI Taxonomy" id="2482724"/>
    <lineage>
        <taxon>Bacteria</taxon>
        <taxon>Pseudomonadati</taxon>
        <taxon>Bacteroidota</taxon>
        <taxon>Cytophagia</taxon>
        <taxon>Cytophagales</taxon>
        <taxon>Chryseotaleaceae</taxon>
        <taxon>Chryseotalea</taxon>
    </lineage>
</organism>
<reference evidence="8 9" key="1">
    <citation type="submission" date="2018-11" db="EMBL/GenBank/DDBJ databases">
        <title>Chryseotalea sanarue gen. nov., sp., nov., a member of the family Cytophagaceae, isolated from a brackish lake in Hamamatsu Japan.</title>
        <authorList>
            <person name="Maejima Y."/>
            <person name="Iino T."/>
            <person name="Muraguchi Y."/>
            <person name="Fukuda K."/>
            <person name="Ohkuma M."/>
            <person name="Moriuchi R."/>
            <person name="Dohra H."/>
            <person name="Kimbara K."/>
            <person name="Shintani M."/>
        </authorList>
    </citation>
    <scope>NUCLEOTIDE SEQUENCE [LARGE SCALE GENOMIC DNA]</scope>
    <source>
        <strain evidence="8 9">Ys</strain>
    </source>
</reference>
<dbReference type="RefSeq" id="WP_127121232.1">
    <property type="nucleotide sequence ID" value="NZ_BHXQ01000001.1"/>
</dbReference>
<feature type="transmembrane region" description="Helical" evidence="7">
    <location>
        <begin position="336"/>
        <end position="357"/>
    </location>
</feature>
<name>A0A401U6V6_9BACT</name>
<feature type="transmembrane region" description="Helical" evidence="7">
    <location>
        <begin position="423"/>
        <end position="447"/>
    </location>
</feature>
<comment type="subcellular location">
    <subcellularLocation>
        <location evidence="1">Cell membrane</location>
        <topology evidence="1">Multi-pass membrane protein</topology>
    </subcellularLocation>
</comment>
<evidence type="ECO:0000256" key="7">
    <source>
        <dbReference type="SAM" id="Phobius"/>
    </source>
</evidence>
<keyword evidence="5 7" id="KW-1133">Transmembrane helix</keyword>
<evidence type="ECO:0000256" key="5">
    <source>
        <dbReference type="ARBA" id="ARBA00022989"/>
    </source>
</evidence>
<feature type="transmembrane region" description="Helical" evidence="7">
    <location>
        <begin position="55"/>
        <end position="79"/>
    </location>
</feature>
<feature type="transmembrane region" description="Helical" evidence="7">
    <location>
        <begin position="157"/>
        <end position="176"/>
    </location>
</feature>
<dbReference type="CDD" id="cd13127">
    <property type="entry name" value="MATE_tuaB_like"/>
    <property type="match status" value="1"/>
</dbReference>
<feature type="transmembrane region" description="Helical" evidence="7">
    <location>
        <begin position="369"/>
        <end position="387"/>
    </location>
</feature>
<dbReference type="Pfam" id="PF13440">
    <property type="entry name" value="Polysacc_synt_3"/>
    <property type="match status" value="1"/>
</dbReference>
<dbReference type="GO" id="GO:0005886">
    <property type="term" value="C:plasma membrane"/>
    <property type="evidence" value="ECO:0007669"/>
    <property type="project" value="UniProtKB-SubCell"/>
</dbReference>
<feature type="transmembrane region" description="Helical" evidence="7">
    <location>
        <begin position="393"/>
        <end position="411"/>
    </location>
</feature>
<dbReference type="EMBL" id="BHXQ01000001">
    <property type="protein sequence ID" value="GCC50617.1"/>
    <property type="molecule type" value="Genomic_DNA"/>
</dbReference>
<feature type="transmembrane region" description="Helical" evidence="7">
    <location>
        <begin position="91"/>
        <end position="117"/>
    </location>
</feature>
<feature type="transmembrane region" description="Helical" evidence="7">
    <location>
        <begin position="299"/>
        <end position="324"/>
    </location>
</feature>
<evidence type="ECO:0000256" key="2">
    <source>
        <dbReference type="ARBA" id="ARBA00007430"/>
    </source>
</evidence>
<proteinExistence type="inferred from homology"/>
<feature type="transmembrane region" description="Helical" evidence="7">
    <location>
        <begin position="123"/>
        <end position="145"/>
    </location>
</feature>
<evidence type="ECO:0000313" key="8">
    <source>
        <dbReference type="EMBL" id="GCC50617.1"/>
    </source>
</evidence>
<evidence type="ECO:0000256" key="6">
    <source>
        <dbReference type="ARBA" id="ARBA00023136"/>
    </source>
</evidence>
<accession>A0A401U6V6</accession>
<keyword evidence="9" id="KW-1185">Reference proteome</keyword>
<evidence type="ECO:0000313" key="9">
    <source>
        <dbReference type="Proteomes" id="UP000288227"/>
    </source>
</evidence>
<evidence type="ECO:0000256" key="3">
    <source>
        <dbReference type="ARBA" id="ARBA00022475"/>
    </source>
</evidence>
<dbReference type="PANTHER" id="PTHR30250:SF10">
    <property type="entry name" value="LIPOPOLYSACCHARIDE BIOSYNTHESIS PROTEIN WZXC"/>
    <property type="match status" value="1"/>
</dbReference>
<sequence length="493" mass="54778">MIEKVVKTDVDLKKHKSQTISGIKWNMLNQLVNLALLFAVGIMLMRILTPTEFGLMGMVNVFSGFLFVMANVGISSSLIQSKQIDEVDKSTVFWTTVIINSLLTLMLILVSPLIAGFYNEPKLIYITCALSSVFIIQALGSIHGILLRKQLAFKTIFINNTLAGILASIISIASALNGAGVWALVVQQVCMALFTSIFYWFNSSFRPSFIFSYTKLKTHLKFGLPLLGSNSFHYWIGSGDNLLIGKFLGVDALGIYARAYSIVTLPTRRFNIVFTTVLFPSFSQIKDDRQRVRTIYLKVMRVIAFFVLPGMGLLIVMAEPFVLLLAGETWLEMVTILQLLSVVAAIKSLGFLTSNVLLSQGRSNIDFKLNTFSGLITLIGFFLAVQAGMLTVGVVYVVTSILVIIPSWYLAGKEIACTIQHTLLNILPLLVIAIVLTGLGYITLQYFNELSTYFKVAIASIEYTFGWITLNYLFNKKVFSEIVTLVKDSTRRS</sequence>
<protein>
    <submittedName>
        <fullName evidence="8">Colanic acid exporter</fullName>
    </submittedName>
</protein>
<keyword evidence="3" id="KW-1003">Cell membrane</keyword>
<feature type="transmembrane region" description="Helical" evidence="7">
    <location>
        <begin position="182"/>
        <end position="201"/>
    </location>
</feature>
<feature type="transmembrane region" description="Helical" evidence="7">
    <location>
        <begin position="453"/>
        <end position="474"/>
    </location>
</feature>
<keyword evidence="6 7" id="KW-0472">Membrane</keyword>
<dbReference type="Proteomes" id="UP000288227">
    <property type="component" value="Unassembled WGS sequence"/>
</dbReference>
<evidence type="ECO:0000256" key="4">
    <source>
        <dbReference type="ARBA" id="ARBA00022692"/>
    </source>
</evidence>
<gene>
    <name evidence="8" type="ORF">SanaruYs_08320</name>
</gene>
<evidence type="ECO:0000256" key="1">
    <source>
        <dbReference type="ARBA" id="ARBA00004651"/>
    </source>
</evidence>
<comment type="similarity">
    <text evidence="2">Belongs to the polysaccharide synthase family.</text>
</comment>
<feature type="transmembrane region" description="Helical" evidence="7">
    <location>
        <begin position="31"/>
        <end position="49"/>
    </location>
</feature>